<accession>A0A0F9PYY9</accession>
<protein>
    <submittedName>
        <fullName evidence="1">Uncharacterized protein</fullName>
    </submittedName>
</protein>
<dbReference type="AlphaFoldDB" id="A0A0F9PYY9"/>
<organism evidence="1">
    <name type="scientific">marine sediment metagenome</name>
    <dbReference type="NCBI Taxonomy" id="412755"/>
    <lineage>
        <taxon>unclassified sequences</taxon>
        <taxon>metagenomes</taxon>
        <taxon>ecological metagenomes</taxon>
    </lineage>
</organism>
<gene>
    <name evidence="1" type="ORF">LCGC14_1079170</name>
</gene>
<reference evidence="1" key="1">
    <citation type="journal article" date="2015" name="Nature">
        <title>Complex archaea that bridge the gap between prokaryotes and eukaryotes.</title>
        <authorList>
            <person name="Spang A."/>
            <person name="Saw J.H."/>
            <person name="Jorgensen S.L."/>
            <person name="Zaremba-Niedzwiedzka K."/>
            <person name="Martijn J."/>
            <person name="Lind A.E."/>
            <person name="van Eijk R."/>
            <person name="Schleper C."/>
            <person name="Guy L."/>
            <person name="Ettema T.J."/>
        </authorList>
    </citation>
    <scope>NUCLEOTIDE SEQUENCE</scope>
</reference>
<proteinExistence type="predicted"/>
<name>A0A0F9PYY9_9ZZZZ</name>
<evidence type="ECO:0000313" key="1">
    <source>
        <dbReference type="EMBL" id="KKN06256.1"/>
    </source>
</evidence>
<comment type="caution">
    <text evidence="1">The sequence shown here is derived from an EMBL/GenBank/DDBJ whole genome shotgun (WGS) entry which is preliminary data.</text>
</comment>
<sequence length="84" mass="9471">MGKGSKALMGSLKDFCEGYERIKENPSFSNIDVRADCECPNCGSRLQLLWHLYPQLFAKYPESNGGFSFIGIEEYQVKATKIVD</sequence>
<dbReference type="EMBL" id="LAZR01004711">
    <property type="protein sequence ID" value="KKN06256.1"/>
    <property type="molecule type" value="Genomic_DNA"/>
</dbReference>